<dbReference type="GeneID" id="63823710"/>
<dbReference type="PANTHER" id="PTHR31252">
    <property type="entry name" value="DUF4419 DOMAIN-CONTAINING PROTEIN"/>
    <property type="match status" value="1"/>
</dbReference>
<dbReference type="EMBL" id="KV427674">
    <property type="protein sequence ID" value="KZT00873.1"/>
    <property type="molecule type" value="Genomic_DNA"/>
</dbReference>
<protein>
    <submittedName>
        <fullName evidence="1">Uncharacterized protein</fullName>
    </submittedName>
</protein>
<accession>A0A165BEE5</accession>
<dbReference type="InterPro" id="IPR025533">
    <property type="entry name" value="DUF4419"/>
</dbReference>
<evidence type="ECO:0000313" key="1">
    <source>
        <dbReference type="EMBL" id="KZT00873.1"/>
    </source>
</evidence>
<dbReference type="RefSeq" id="XP_040758613.1">
    <property type="nucleotide sequence ID" value="XM_040906681.1"/>
</dbReference>
<dbReference type="InParanoid" id="A0A165BEE5"/>
<keyword evidence="2" id="KW-1185">Reference proteome</keyword>
<organism evidence="1 2">
    <name type="scientific">Laetiporus sulphureus 93-53</name>
    <dbReference type="NCBI Taxonomy" id="1314785"/>
    <lineage>
        <taxon>Eukaryota</taxon>
        <taxon>Fungi</taxon>
        <taxon>Dikarya</taxon>
        <taxon>Basidiomycota</taxon>
        <taxon>Agaricomycotina</taxon>
        <taxon>Agaricomycetes</taxon>
        <taxon>Polyporales</taxon>
        <taxon>Laetiporus</taxon>
    </lineage>
</organism>
<name>A0A165BEE5_9APHY</name>
<dbReference type="STRING" id="1314785.A0A165BEE5"/>
<dbReference type="Proteomes" id="UP000076871">
    <property type="component" value="Unassembled WGS sequence"/>
</dbReference>
<sequence>MPVTFKEASHPAASINLNNLRRYGNIEELLDAACSDRLRDGTEVLQSSVSAKELPMLQARSNGFVHTVMQAYNQHHCLTLRPDDVWIAILGQLSFYCNAHPDKFRSSSTRQNRKPKIKVATDASRYTVDFASVARQMTGCLHGDETDETLKRWILPDFTTTTLVDTTICSVMMMATLSAEIQFDMVCACGIPSVTLEGEKADWEKLLRRMDKLDTLGEEPKIWATMLRPILRRFISAFDGEPDLPFWEHVAHSDPSFYGADDMSGWITAFCVWSNRGKWQAGLLHIGEDGLAGSRISWKSFVGKNDSRALVLDGVPYPQMSVLFIPEGYCAVNVALSENDLDLDCVMIAGHVATAVSAEMGGNELNTVSPAPQWFIYVKGEEKPEPPRAMQPWEAPELLFVPERKEYTLAPKVAVGDLQPMRTCCIIS</sequence>
<reference evidence="1 2" key="1">
    <citation type="journal article" date="2016" name="Mol. Biol. Evol.">
        <title>Comparative Genomics of Early-Diverging Mushroom-Forming Fungi Provides Insights into the Origins of Lignocellulose Decay Capabilities.</title>
        <authorList>
            <person name="Nagy L.G."/>
            <person name="Riley R."/>
            <person name="Tritt A."/>
            <person name="Adam C."/>
            <person name="Daum C."/>
            <person name="Floudas D."/>
            <person name="Sun H."/>
            <person name="Yadav J.S."/>
            <person name="Pangilinan J."/>
            <person name="Larsson K.H."/>
            <person name="Matsuura K."/>
            <person name="Barry K."/>
            <person name="Labutti K."/>
            <person name="Kuo R."/>
            <person name="Ohm R.A."/>
            <person name="Bhattacharya S.S."/>
            <person name="Shirouzu T."/>
            <person name="Yoshinaga Y."/>
            <person name="Martin F.M."/>
            <person name="Grigoriev I.V."/>
            <person name="Hibbett D.S."/>
        </authorList>
    </citation>
    <scope>NUCLEOTIDE SEQUENCE [LARGE SCALE GENOMIC DNA]</scope>
    <source>
        <strain evidence="1 2">93-53</strain>
    </source>
</reference>
<dbReference type="OrthoDB" id="9978173at2759"/>
<dbReference type="Pfam" id="PF14388">
    <property type="entry name" value="DUF4419"/>
    <property type="match status" value="1"/>
</dbReference>
<dbReference type="AlphaFoldDB" id="A0A165BEE5"/>
<evidence type="ECO:0000313" key="2">
    <source>
        <dbReference type="Proteomes" id="UP000076871"/>
    </source>
</evidence>
<dbReference type="PANTHER" id="PTHR31252:SF11">
    <property type="entry name" value="DUF4419 DOMAIN-CONTAINING PROTEIN"/>
    <property type="match status" value="1"/>
</dbReference>
<gene>
    <name evidence="1" type="ORF">LAESUDRAFT_708199</name>
</gene>
<proteinExistence type="predicted"/>